<feature type="transmembrane region" description="Helical" evidence="1">
    <location>
        <begin position="154"/>
        <end position="170"/>
    </location>
</feature>
<gene>
    <name evidence="2" type="ORF">ACFFPI_09030</name>
</gene>
<feature type="transmembrane region" description="Helical" evidence="1">
    <location>
        <begin position="125"/>
        <end position="148"/>
    </location>
</feature>
<organism evidence="2 3">
    <name type="scientific">Arthrobacter methylotrophus</name>
    <dbReference type="NCBI Taxonomy" id="121291"/>
    <lineage>
        <taxon>Bacteria</taxon>
        <taxon>Bacillati</taxon>
        <taxon>Actinomycetota</taxon>
        <taxon>Actinomycetes</taxon>
        <taxon>Micrococcales</taxon>
        <taxon>Micrococcaceae</taxon>
        <taxon>Arthrobacter</taxon>
    </lineage>
</organism>
<evidence type="ECO:0000313" key="3">
    <source>
        <dbReference type="Proteomes" id="UP001589536"/>
    </source>
</evidence>
<keyword evidence="1" id="KW-0812">Transmembrane</keyword>
<sequence>MIRNNPEYMLEDGSPRYGIRTTGLESVVTPARPLATVAQTADAAAQLDGAELKLAAQHRYILDRFRQDAAVISSLREAHPEELKLAEAAVETRLGSPKVWIRGARKAYVETTVEDAEKTGTLGSLLVTMLMSLAISIGSLVIIIGMMVQQTPPLVFLGVNLALWLGLIPIRKKLERTAGHGTLPDNVSKDEARVFWDDVVNATFLAVLQNKGIAVDLATAAVLTRGWNHTRYVASVAQELRTNHTVS</sequence>
<keyword evidence="1" id="KW-0472">Membrane</keyword>
<dbReference type="RefSeq" id="WP_345044161.1">
    <property type="nucleotide sequence ID" value="NZ_BAABED010000001.1"/>
</dbReference>
<evidence type="ECO:0000313" key="2">
    <source>
        <dbReference type="EMBL" id="MFB9714263.1"/>
    </source>
</evidence>
<dbReference type="EMBL" id="JBHMBH010000019">
    <property type="protein sequence ID" value="MFB9714263.1"/>
    <property type="molecule type" value="Genomic_DNA"/>
</dbReference>
<comment type="caution">
    <text evidence="2">The sequence shown here is derived from an EMBL/GenBank/DDBJ whole genome shotgun (WGS) entry which is preliminary data.</text>
</comment>
<evidence type="ECO:0000256" key="1">
    <source>
        <dbReference type="SAM" id="Phobius"/>
    </source>
</evidence>
<accession>A0ABV5UP16</accession>
<reference evidence="2 3" key="1">
    <citation type="submission" date="2024-09" db="EMBL/GenBank/DDBJ databases">
        <authorList>
            <person name="Sun Q."/>
            <person name="Mori K."/>
        </authorList>
    </citation>
    <scope>NUCLEOTIDE SEQUENCE [LARGE SCALE GENOMIC DNA]</scope>
    <source>
        <strain evidence="2 3">JCM 13519</strain>
    </source>
</reference>
<protein>
    <submittedName>
        <fullName evidence="2">Uncharacterized protein</fullName>
    </submittedName>
</protein>
<name>A0ABV5UP16_9MICC</name>
<proteinExistence type="predicted"/>
<keyword evidence="3" id="KW-1185">Reference proteome</keyword>
<dbReference type="Proteomes" id="UP001589536">
    <property type="component" value="Unassembled WGS sequence"/>
</dbReference>
<keyword evidence="1" id="KW-1133">Transmembrane helix</keyword>